<dbReference type="AlphaFoldDB" id="T1J731"/>
<dbReference type="Gene3D" id="3.40.190.10">
    <property type="entry name" value="Periplasmic binding protein-like II"/>
    <property type="match status" value="1"/>
</dbReference>
<dbReference type="HOGENOM" id="CLU_662808_0_0_1"/>
<feature type="domain" description="Receptor ligand binding region" evidence="6">
    <location>
        <begin position="33"/>
        <end position="273"/>
    </location>
</feature>
<proteinExistence type="predicted"/>
<dbReference type="eggNOG" id="KOG1053">
    <property type="taxonomic scope" value="Eukaryota"/>
</dbReference>
<accession>T1J731</accession>
<dbReference type="GO" id="GO:0016020">
    <property type="term" value="C:membrane"/>
    <property type="evidence" value="ECO:0007669"/>
    <property type="project" value="UniProtKB-SubCell"/>
</dbReference>
<dbReference type="Pfam" id="PF01094">
    <property type="entry name" value="ANF_receptor"/>
    <property type="match status" value="1"/>
</dbReference>
<evidence type="ECO:0000256" key="2">
    <source>
        <dbReference type="ARBA" id="ARBA00022692"/>
    </source>
</evidence>
<keyword evidence="4" id="KW-0472">Membrane</keyword>
<evidence type="ECO:0000313" key="8">
    <source>
        <dbReference type="Proteomes" id="UP000014500"/>
    </source>
</evidence>
<sequence length="415" mass="46630">MLKELSDIWNNDATFKETVQQHFKVISAILRNSDMSKNINLQLAPSLHHQCAAMLSVLRRYKWHQFGIATSQIAGHNDFLLAMRDLIMESEPQFRYILLETKVIDSSNTDEVRQKLTEIAKTETRIILLYSTREEAATIFDVAQQLRLTGKDYVWIVTHSVIGNIPEAPFSFPSGMLGVHFDTGFESLLQEIEKAVKVFSHGLELFLADHPSTNGSLQPNLSCVGKGDSRWANGELFYRYLRNTSVAINSQSVEFKLDGTLRHAELDIMNLNNQLKWDKIGKWTSEGLDIKDIVWPGNAHVPPPGVPEKFHLKIVFLEEPAFINLAPPDPVTGQCINHGVHCKVGKESDFYGLNATAGFTNASLYKCCSGLSVDLLEKYADDLGFSYEMFRVEDGYWGAEVVNVNICSLIAKTSL</sequence>
<dbReference type="STRING" id="126957.T1J731"/>
<dbReference type="Proteomes" id="UP000014500">
    <property type="component" value="Unassembled WGS sequence"/>
</dbReference>
<evidence type="ECO:0000256" key="1">
    <source>
        <dbReference type="ARBA" id="ARBA00004370"/>
    </source>
</evidence>
<dbReference type="SUPFAM" id="SSF53822">
    <property type="entry name" value="Periplasmic binding protein-like I"/>
    <property type="match status" value="1"/>
</dbReference>
<dbReference type="PhylomeDB" id="T1J731"/>
<dbReference type="PANTHER" id="PTHR24060">
    <property type="entry name" value="METABOTROPIC GLUTAMATE RECEPTOR"/>
    <property type="match status" value="1"/>
</dbReference>
<keyword evidence="8" id="KW-1185">Reference proteome</keyword>
<dbReference type="InterPro" id="IPR001828">
    <property type="entry name" value="ANF_lig-bd_rcpt"/>
</dbReference>
<protein>
    <recommendedName>
        <fullName evidence="6">Receptor ligand binding region domain-containing protein</fullName>
    </recommendedName>
</protein>
<dbReference type="EnsemblMetazoa" id="SMAR009463-RA">
    <property type="protein sequence ID" value="SMAR009463-PA"/>
    <property type="gene ID" value="SMAR009463"/>
</dbReference>
<evidence type="ECO:0000259" key="6">
    <source>
        <dbReference type="Pfam" id="PF01094"/>
    </source>
</evidence>
<evidence type="ECO:0000313" key="7">
    <source>
        <dbReference type="EnsemblMetazoa" id="SMAR009463-PA"/>
    </source>
</evidence>
<dbReference type="Gene3D" id="3.40.50.2300">
    <property type="match status" value="3"/>
</dbReference>
<keyword evidence="3" id="KW-1133">Transmembrane helix</keyword>
<comment type="subcellular location">
    <subcellularLocation>
        <location evidence="1">Membrane</location>
    </subcellularLocation>
</comment>
<evidence type="ECO:0000256" key="3">
    <source>
        <dbReference type="ARBA" id="ARBA00022989"/>
    </source>
</evidence>
<dbReference type="OMA" id="NTSDHVE"/>
<reference evidence="7" key="2">
    <citation type="submission" date="2015-02" db="UniProtKB">
        <authorList>
            <consortium name="EnsemblMetazoa"/>
        </authorList>
    </citation>
    <scope>IDENTIFICATION</scope>
</reference>
<name>T1J731_STRMM</name>
<dbReference type="InterPro" id="IPR050726">
    <property type="entry name" value="mGluR"/>
</dbReference>
<evidence type="ECO:0000256" key="5">
    <source>
        <dbReference type="ARBA" id="ARBA00023180"/>
    </source>
</evidence>
<dbReference type="EMBL" id="JH431908">
    <property type="status" value="NOT_ANNOTATED_CDS"/>
    <property type="molecule type" value="Genomic_DNA"/>
</dbReference>
<organism evidence="7 8">
    <name type="scientific">Strigamia maritima</name>
    <name type="common">European centipede</name>
    <name type="synonym">Geophilus maritimus</name>
    <dbReference type="NCBI Taxonomy" id="126957"/>
    <lineage>
        <taxon>Eukaryota</taxon>
        <taxon>Metazoa</taxon>
        <taxon>Ecdysozoa</taxon>
        <taxon>Arthropoda</taxon>
        <taxon>Myriapoda</taxon>
        <taxon>Chilopoda</taxon>
        <taxon>Pleurostigmophora</taxon>
        <taxon>Geophilomorpha</taxon>
        <taxon>Linotaeniidae</taxon>
        <taxon>Strigamia</taxon>
    </lineage>
</organism>
<keyword evidence="2" id="KW-0812">Transmembrane</keyword>
<reference evidence="8" key="1">
    <citation type="submission" date="2011-05" db="EMBL/GenBank/DDBJ databases">
        <authorList>
            <person name="Richards S.R."/>
            <person name="Qu J."/>
            <person name="Jiang H."/>
            <person name="Jhangiani S.N."/>
            <person name="Agravi P."/>
            <person name="Goodspeed R."/>
            <person name="Gross S."/>
            <person name="Mandapat C."/>
            <person name="Jackson L."/>
            <person name="Mathew T."/>
            <person name="Pu L."/>
            <person name="Thornton R."/>
            <person name="Saada N."/>
            <person name="Wilczek-Boney K.B."/>
            <person name="Lee S."/>
            <person name="Kovar C."/>
            <person name="Wu Y."/>
            <person name="Scherer S.E."/>
            <person name="Worley K.C."/>
            <person name="Muzny D.M."/>
            <person name="Gibbs R."/>
        </authorList>
    </citation>
    <scope>NUCLEOTIDE SEQUENCE</scope>
    <source>
        <strain evidence="8">Brora</strain>
    </source>
</reference>
<keyword evidence="5" id="KW-0325">Glycoprotein</keyword>
<evidence type="ECO:0000256" key="4">
    <source>
        <dbReference type="ARBA" id="ARBA00023136"/>
    </source>
</evidence>
<dbReference type="InterPro" id="IPR028082">
    <property type="entry name" value="Peripla_BP_I"/>
</dbReference>